<evidence type="ECO:0000313" key="2">
    <source>
        <dbReference type="Proteomes" id="UP001630127"/>
    </source>
</evidence>
<evidence type="ECO:0000313" key="1">
    <source>
        <dbReference type="EMBL" id="KAL3506965.1"/>
    </source>
</evidence>
<proteinExistence type="predicted"/>
<gene>
    <name evidence="1" type="ORF">ACH5RR_032347</name>
</gene>
<protein>
    <submittedName>
        <fullName evidence="1">Uncharacterized protein</fullName>
    </submittedName>
</protein>
<accession>A0ABD2YM23</accession>
<reference evidence="1 2" key="1">
    <citation type="submission" date="2024-11" db="EMBL/GenBank/DDBJ databases">
        <title>A near-complete genome assembly of Cinchona calisaya.</title>
        <authorList>
            <person name="Lian D.C."/>
            <person name="Zhao X.W."/>
            <person name="Wei L."/>
        </authorList>
    </citation>
    <scope>NUCLEOTIDE SEQUENCE [LARGE SCALE GENOMIC DNA]</scope>
    <source>
        <tissue evidence="1">Nenye</tissue>
    </source>
</reference>
<keyword evidence="2" id="KW-1185">Reference proteome</keyword>
<comment type="caution">
    <text evidence="1">The sequence shown here is derived from an EMBL/GenBank/DDBJ whole genome shotgun (WGS) entry which is preliminary data.</text>
</comment>
<dbReference type="EMBL" id="JBJUIK010000013">
    <property type="protein sequence ID" value="KAL3506965.1"/>
    <property type="molecule type" value="Genomic_DNA"/>
</dbReference>
<sequence length="125" mass="14530">MLGGDRRSKAAIADWFLWWEESGDLKLLFCCQLLFCRSGDVQMLKEEDEKELETQARNAMSGLEYTLFLQRIPYLSGPSSLVQESWWSFSKLLFTQVTGISPQRQRLKLQRQGTTLTRTYLKDLA</sequence>
<dbReference type="Proteomes" id="UP001630127">
    <property type="component" value="Unassembled WGS sequence"/>
</dbReference>
<dbReference type="AlphaFoldDB" id="A0ABD2YM23"/>
<name>A0ABD2YM23_9GENT</name>
<organism evidence="1 2">
    <name type="scientific">Cinchona calisaya</name>
    <dbReference type="NCBI Taxonomy" id="153742"/>
    <lineage>
        <taxon>Eukaryota</taxon>
        <taxon>Viridiplantae</taxon>
        <taxon>Streptophyta</taxon>
        <taxon>Embryophyta</taxon>
        <taxon>Tracheophyta</taxon>
        <taxon>Spermatophyta</taxon>
        <taxon>Magnoliopsida</taxon>
        <taxon>eudicotyledons</taxon>
        <taxon>Gunneridae</taxon>
        <taxon>Pentapetalae</taxon>
        <taxon>asterids</taxon>
        <taxon>lamiids</taxon>
        <taxon>Gentianales</taxon>
        <taxon>Rubiaceae</taxon>
        <taxon>Cinchonoideae</taxon>
        <taxon>Cinchoneae</taxon>
        <taxon>Cinchona</taxon>
    </lineage>
</organism>